<name>A0AAN8SPJ9_SOLBU</name>
<dbReference type="EMBL" id="JBANQN010000012">
    <property type="protein sequence ID" value="KAK6773684.1"/>
    <property type="molecule type" value="Genomic_DNA"/>
</dbReference>
<accession>A0AAN8SPJ9</accession>
<comment type="caution">
    <text evidence="1">The sequence shown here is derived from an EMBL/GenBank/DDBJ whole genome shotgun (WGS) entry which is preliminary data.</text>
</comment>
<gene>
    <name evidence="1" type="ORF">RDI58_028922</name>
</gene>
<proteinExistence type="predicted"/>
<organism evidence="1 2">
    <name type="scientific">Solanum bulbocastanum</name>
    <name type="common">Wild potato</name>
    <dbReference type="NCBI Taxonomy" id="147425"/>
    <lineage>
        <taxon>Eukaryota</taxon>
        <taxon>Viridiplantae</taxon>
        <taxon>Streptophyta</taxon>
        <taxon>Embryophyta</taxon>
        <taxon>Tracheophyta</taxon>
        <taxon>Spermatophyta</taxon>
        <taxon>Magnoliopsida</taxon>
        <taxon>eudicotyledons</taxon>
        <taxon>Gunneridae</taxon>
        <taxon>Pentapetalae</taxon>
        <taxon>asterids</taxon>
        <taxon>lamiids</taxon>
        <taxon>Solanales</taxon>
        <taxon>Solanaceae</taxon>
        <taxon>Solanoideae</taxon>
        <taxon>Solaneae</taxon>
        <taxon>Solanum</taxon>
    </lineage>
</organism>
<evidence type="ECO:0000313" key="2">
    <source>
        <dbReference type="Proteomes" id="UP001371456"/>
    </source>
</evidence>
<evidence type="ECO:0000313" key="1">
    <source>
        <dbReference type="EMBL" id="KAK6773684.1"/>
    </source>
</evidence>
<dbReference type="Proteomes" id="UP001371456">
    <property type="component" value="Unassembled WGS sequence"/>
</dbReference>
<sequence>MISKRAQDPALKQLRNIVLKLKLYYHK</sequence>
<protein>
    <submittedName>
        <fullName evidence="1">Uncharacterized protein</fullName>
    </submittedName>
</protein>
<dbReference type="AlphaFoldDB" id="A0AAN8SPJ9"/>
<keyword evidence="2" id="KW-1185">Reference proteome</keyword>
<reference evidence="1 2" key="1">
    <citation type="submission" date="2024-02" db="EMBL/GenBank/DDBJ databases">
        <title>de novo genome assembly of Solanum bulbocastanum strain 11H21.</title>
        <authorList>
            <person name="Hosaka A.J."/>
        </authorList>
    </citation>
    <scope>NUCLEOTIDE SEQUENCE [LARGE SCALE GENOMIC DNA]</scope>
    <source>
        <tissue evidence="1">Young leaves</tissue>
    </source>
</reference>